<dbReference type="AlphaFoldDB" id="A0A4Y2NYL7"/>
<evidence type="ECO:0000313" key="2">
    <source>
        <dbReference type="Proteomes" id="UP000499080"/>
    </source>
</evidence>
<dbReference type="Proteomes" id="UP000499080">
    <property type="component" value="Unassembled WGS sequence"/>
</dbReference>
<comment type="caution">
    <text evidence="1">The sequence shown here is derived from an EMBL/GenBank/DDBJ whole genome shotgun (WGS) entry which is preliminary data.</text>
</comment>
<proteinExistence type="predicted"/>
<protein>
    <submittedName>
        <fullName evidence="1">Uncharacterized protein</fullName>
    </submittedName>
</protein>
<sequence>MPRISRLKHVRLGVFGTLPTARILTSDFISLVEKSSAESPFQPTEDQKPSLNGTAAWTMISSMPVSIDWFNIVKNASTTLASMWKSNMYQCLSIFAYFFDFVNEHFLSENSLHFEPPT</sequence>
<reference evidence="1 2" key="1">
    <citation type="journal article" date="2019" name="Sci. Rep.">
        <title>Orb-weaving spider Araneus ventricosus genome elucidates the spidroin gene catalogue.</title>
        <authorList>
            <person name="Kono N."/>
            <person name="Nakamura H."/>
            <person name="Ohtoshi R."/>
            <person name="Moran D.A.P."/>
            <person name="Shinohara A."/>
            <person name="Yoshida Y."/>
            <person name="Fujiwara M."/>
            <person name="Mori M."/>
            <person name="Tomita M."/>
            <person name="Arakawa K."/>
        </authorList>
    </citation>
    <scope>NUCLEOTIDE SEQUENCE [LARGE SCALE GENOMIC DNA]</scope>
</reference>
<organism evidence="1 2">
    <name type="scientific">Araneus ventricosus</name>
    <name type="common">Orbweaver spider</name>
    <name type="synonym">Epeira ventricosa</name>
    <dbReference type="NCBI Taxonomy" id="182803"/>
    <lineage>
        <taxon>Eukaryota</taxon>
        <taxon>Metazoa</taxon>
        <taxon>Ecdysozoa</taxon>
        <taxon>Arthropoda</taxon>
        <taxon>Chelicerata</taxon>
        <taxon>Arachnida</taxon>
        <taxon>Araneae</taxon>
        <taxon>Araneomorphae</taxon>
        <taxon>Entelegynae</taxon>
        <taxon>Araneoidea</taxon>
        <taxon>Araneidae</taxon>
        <taxon>Araneus</taxon>
    </lineage>
</organism>
<keyword evidence="2" id="KW-1185">Reference proteome</keyword>
<dbReference type="EMBL" id="BGPR01009882">
    <property type="protein sequence ID" value="GBN42876.1"/>
    <property type="molecule type" value="Genomic_DNA"/>
</dbReference>
<gene>
    <name evidence="1" type="ORF">AVEN_214657_1</name>
</gene>
<evidence type="ECO:0000313" key="1">
    <source>
        <dbReference type="EMBL" id="GBN42876.1"/>
    </source>
</evidence>
<name>A0A4Y2NYL7_ARAVE</name>
<accession>A0A4Y2NYL7</accession>